<keyword evidence="4" id="KW-0411">Iron-sulfur</keyword>
<sequence>MGAISSDGHGTKEGECILCMTCQKVCPENSITFGMKQPAEQRYAIDLSKRAFLVTGLTGGVMAPLLKLNYTKSVNKGKASIIRPPGAVDEEEFLALCIRCGECMKVCKTNGLHPTLLESGIEGLWTPKLIPRIGYCDYGCVLCTRVCPSGAIRRLDLEEKREIALGKARIDHNRCIPWVGYARLPELEKRWQDFNCGVCEEVCPVPTKAIHFNTYVDAQQREIRRPFVREDICTGCGFCEKVCPVLGISAIVVEGIQPQTKIRSPKENLISNNFLSEVIGEWKRVSGPNTYEGKEKLYEYIDGGAEPYLSYSFIRVSNAEYLKEADKKVLVDIWEFDSSDDAFGVFTKDRAGADINLGNGSALFQNYLCLWSGTFFIKIEPREGDILPEEVIFIGKSIVDLMPYKKVSLPTIMNYLPGQYLLRESPRFFHKKIILDNIYISDNFIEENVFCFSEKTDAVVAEYRPNINSEPLKLMIVRYPDGDTARRAFDGVVKLWRLWGEKELSEGMIHTFQDKALRYTSCMQKTNILGMTFLSPGKDDAETLLKLIAEKL</sequence>
<organism evidence="6 7">
    <name type="scientific">Candidatus Brocadia sinica JPN1</name>
    <dbReference type="NCBI Taxonomy" id="1197129"/>
    <lineage>
        <taxon>Bacteria</taxon>
        <taxon>Pseudomonadati</taxon>
        <taxon>Planctomycetota</taxon>
        <taxon>Candidatus Brocadiia</taxon>
        <taxon>Candidatus Brocadiales</taxon>
        <taxon>Candidatus Brocadiaceae</taxon>
        <taxon>Candidatus Brocadia</taxon>
    </lineage>
</organism>
<dbReference type="PROSITE" id="PS51379">
    <property type="entry name" value="4FE4S_FER_2"/>
    <property type="match status" value="4"/>
</dbReference>
<feature type="domain" description="4Fe-4S ferredoxin-type" evidence="5">
    <location>
        <begin position="84"/>
        <end position="117"/>
    </location>
</feature>
<name>A0ABQ0K1J3_9BACT</name>
<accession>A0ABQ0K1J3</accession>
<evidence type="ECO:0000313" key="6">
    <source>
        <dbReference type="EMBL" id="GAN34605.1"/>
    </source>
</evidence>
<evidence type="ECO:0000313" key="7">
    <source>
        <dbReference type="Proteomes" id="UP000032309"/>
    </source>
</evidence>
<dbReference type="InterPro" id="IPR017900">
    <property type="entry name" value="4Fe4S_Fe_S_CS"/>
</dbReference>
<evidence type="ECO:0000256" key="3">
    <source>
        <dbReference type="ARBA" id="ARBA00023004"/>
    </source>
</evidence>
<evidence type="ECO:0000259" key="5">
    <source>
        <dbReference type="PROSITE" id="PS51379"/>
    </source>
</evidence>
<protein>
    <submittedName>
        <fullName evidence="6">Ferredoxin</fullName>
    </submittedName>
</protein>
<evidence type="ECO:0000256" key="4">
    <source>
        <dbReference type="ARBA" id="ARBA00023014"/>
    </source>
</evidence>
<comment type="caution">
    <text evidence="6">The sequence shown here is derived from an EMBL/GenBank/DDBJ whole genome shotgun (WGS) entry which is preliminary data.</text>
</comment>
<keyword evidence="1" id="KW-0004">4Fe-4S</keyword>
<dbReference type="SUPFAM" id="SSF54862">
    <property type="entry name" value="4Fe-4S ferredoxins"/>
    <property type="match status" value="2"/>
</dbReference>
<feature type="domain" description="4Fe-4S ferredoxin-type" evidence="5">
    <location>
        <begin position="7"/>
        <end position="36"/>
    </location>
</feature>
<dbReference type="Proteomes" id="UP000032309">
    <property type="component" value="Unassembled WGS sequence"/>
</dbReference>
<dbReference type="Pfam" id="PF12838">
    <property type="entry name" value="Fer4_7"/>
    <property type="match status" value="1"/>
</dbReference>
<dbReference type="InterPro" id="IPR017896">
    <property type="entry name" value="4Fe4S_Fe-S-bd"/>
</dbReference>
<proteinExistence type="predicted"/>
<keyword evidence="2" id="KW-0479">Metal-binding</keyword>
<dbReference type="Gene3D" id="3.30.70.20">
    <property type="match status" value="2"/>
</dbReference>
<feature type="domain" description="4Fe-4S ferredoxin-type" evidence="5">
    <location>
        <begin position="125"/>
        <end position="158"/>
    </location>
</feature>
<gene>
    <name evidence="6" type="ORF">BROSI_A3143</name>
</gene>
<dbReference type="PROSITE" id="PS00198">
    <property type="entry name" value="4FE4S_FER_1"/>
    <property type="match status" value="2"/>
</dbReference>
<keyword evidence="3" id="KW-0408">Iron</keyword>
<dbReference type="PANTHER" id="PTHR24960">
    <property type="entry name" value="PHOTOSYSTEM I IRON-SULFUR CENTER-RELATED"/>
    <property type="match status" value="1"/>
</dbReference>
<dbReference type="EMBL" id="BAFN01000001">
    <property type="protein sequence ID" value="GAN34605.1"/>
    <property type="molecule type" value="Genomic_DNA"/>
</dbReference>
<dbReference type="PANTHER" id="PTHR24960:SF79">
    <property type="entry name" value="PHOTOSYSTEM I IRON-SULFUR CENTER"/>
    <property type="match status" value="1"/>
</dbReference>
<keyword evidence="7" id="KW-1185">Reference proteome</keyword>
<evidence type="ECO:0000256" key="2">
    <source>
        <dbReference type="ARBA" id="ARBA00022723"/>
    </source>
</evidence>
<reference evidence="7" key="1">
    <citation type="journal article" date="2015" name="Genome Announc.">
        <title>Draft Genome Sequence of an Anaerobic Ammonium-Oxidizing Bacterium, "Candidatus Brocadia sinica".</title>
        <authorList>
            <person name="Oshiki M."/>
            <person name="Shinyako-Hata K."/>
            <person name="Satoh H."/>
            <person name="Okabe S."/>
        </authorList>
    </citation>
    <scope>NUCLEOTIDE SEQUENCE [LARGE SCALE GENOMIC DNA]</scope>
    <source>
        <strain evidence="7">JPN1</strain>
    </source>
</reference>
<dbReference type="Pfam" id="PF12800">
    <property type="entry name" value="Fer4_4"/>
    <property type="match status" value="2"/>
</dbReference>
<evidence type="ECO:0000256" key="1">
    <source>
        <dbReference type="ARBA" id="ARBA00022485"/>
    </source>
</evidence>
<dbReference type="InterPro" id="IPR046534">
    <property type="entry name" value="DUF6599"/>
</dbReference>
<dbReference type="InterPro" id="IPR050157">
    <property type="entry name" value="PSI_iron-sulfur_center"/>
</dbReference>
<feature type="domain" description="4Fe-4S ferredoxin-type" evidence="5">
    <location>
        <begin position="224"/>
        <end position="254"/>
    </location>
</feature>
<dbReference type="CDD" id="cd16373">
    <property type="entry name" value="DMSOR_beta_like"/>
    <property type="match status" value="1"/>
</dbReference>
<dbReference type="Pfam" id="PF20244">
    <property type="entry name" value="DUF6599"/>
    <property type="match status" value="1"/>
</dbReference>